<dbReference type="OrthoDB" id="2789670at2759"/>
<keyword evidence="9" id="KW-0560">Oxidoreductase</keyword>
<evidence type="ECO:0000256" key="1">
    <source>
        <dbReference type="ARBA" id="ARBA00001971"/>
    </source>
</evidence>
<proteinExistence type="inferred from homology"/>
<evidence type="ECO:0000256" key="9">
    <source>
        <dbReference type="ARBA" id="ARBA00023002"/>
    </source>
</evidence>
<dbReference type="EMBL" id="KZ084088">
    <property type="protein sequence ID" value="OSD07463.1"/>
    <property type="molecule type" value="Genomic_DNA"/>
</dbReference>
<evidence type="ECO:0000313" key="15">
    <source>
        <dbReference type="Proteomes" id="UP000193067"/>
    </source>
</evidence>
<name>A0A1Y2J3K2_TRAC3</name>
<dbReference type="Proteomes" id="UP000193067">
    <property type="component" value="Unassembled WGS sequence"/>
</dbReference>
<accession>A0A1Y2J3K2</accession>
<dbReference type="PANTHER" id="PTHR46300">
    <property type="entry name" value="P450, PUTATIVE (EUROFUNG)-RELATED-RELATED"/>
    <property type="match status" value="1"/>
</dbReference>
<keyword evidence="10" id="KW-0408">Iron</keyword>
<gene>
    <name evidence="14" type="ORF">PYCCODRAFT_1403109</name>
</gene>
<dbReference type="AlphaFoldDB" id="A0A1Y2J3K2"/>
<dbReference type="Pfam" id="PF00067">
    <property type="entry name" value="p450"/>
    <property type="match status" value="1"/>
</dbReference>
<keyword evidence="6 13" id="KW-0812">Transmembrane</keyword>
<dbReference type="InterPro" id="IPR002401">
    <property type="entry name" value="Cyt_P450_E_grp-I"/>
</dbReference>
<dbReference type="PANTHER" id="PTHR46300:SF7">
    <property type="entry name" value="P450, PUTATIVE (EUROFUNG)-RELATED"/>
    <property type="match status" value="1"/>
</dbReference>
<evidence type="ECO:0000256" key="11">
    <source>
        <dbReference type="ARBA" id="ARBA00023033"/>
    </source>
</evidence>
<comment type="cofactor">
    <cofactor evidence="1">
        <name>heme</name>
        <dbReference type="ChEBI" id="CHEBI:30413"/>
    </cofactor>
</comment>
<dbReference type="GO" id="GO:0016020">
    <property type="term" value="C:membrane"/>
    <property type="evidence" value="ECO:0007669"/>
    <property type="project" value="UniProtKB-SubCell"/>
</dbReference>
<evidence type="ECO:0000256" key="7">
    <source>
        <dbReference type="ARBA" id="ARBA00022723"/>
    </source>
</evidence>
<reference evidence="14 15" key="1">
    <citation type="journal article" date="2015" name="Biotechnol. Biofuels">
        <title>Enhanced degradation of softwood versus hardwood by the white-rot fungus Pycnoporus coccineus.</title>
        <authorList>
            <person name="Couturier M."/>
            <person name="Navarro D."/>
            <person name="Chevret D."/>
            <person name="Henrissat B."/>
            <person name="Piumi F."/>
            <person name="Ruiz-Duenas F.J."/>
            <person name="Martinez A.T."/>
            <person name="Grigoriev I.V."/>
            <person name="Riley R."/>
            <person name="Lipzen A."/>
            <person name="Berrin J.G."/>
            <person name="Master E.R."/>
            <person name="Rosso M.N."/>
        </authorList>
    </citation>
    <scope>NUCLEOTIDE SEQUENCE [LARGE SCALE GENOMIC DNA]</scope>
    <source>
        <strain evidence="14 15">BRFM310</strain>
    </source>
</reference>
<evidence type="ECO:0000256" key="13">
    <source>
        <dbReference type="SAM" id="Phobius"/>
    </source>
</evidence>
<dbReference type="GO" id="GO:0004497">
    <property type="term" value="F:monooxygenase activity"/>
    <property type="evidence" value="ECO:0007669"/>
    <property type="project" value="UniProtKB-KW"/>
</dbReference>
<dbReference type="GO" id="GO:0020037">
    <property type="term" value="F:heme binding"/>
    <property type="evidence" value="ECO:0007669"/>
    <property type="project" value="InterPro"/>
</dbReference>
<keyword evidence="5" id="KW-0349">Heme</keyword>
<dbReference type="CDD" id="cd11065">
    <property type="entry name" value="CYP64-like"/>
    <property type="match status" value="1"/>
</dbReference>
<protein>
    <submittedName>
        <fullName evidence="14">CyP450 monooxygenase</fullName>
    </submittedName>
</protein>
<evidence type="ECO:0000256" key="10">
    <source>
        <dbReference type="ARBA" id="ARBA00023004"/>
    </source>
</evidence>
<evidence type="ECO:0000256" key="4">
    <source>
        <dbReference type="ARBA" id="ARBA00010617"/>
    </source>
</evidence>
<keyword evidence="12 13" id="KW-0472">Membrane</keyword>
<dbReference type="InterPro" id="IPR036396">
    <property type="entry name" value="Cyt_P450_sf"/>
</dbReference>
<evidence type="ECO:0000256" key="8">
    <source>
        <dbReference type="ARBA" id="ARBA00022989"/>
    </source>
</evidence>
<dbReference type="PRINTS" id="PR00463">
    <property type="entry name" value="EP450I"/>
</dbReference>
<keyword evidence="8 13" id="KW-1133">Transmembrane helix</keyword>
<keyword evidence="15" id="KW-1185">Reference proteome</keyword>
<evidence type="ECO:0000256" key="2">
    <source>
        <dbReference type="ARBA" id="ARBA00004167"/>
    </source>
</evidence>
<dbReference type="Gene3D" id="1.10.630.10">
    <property type="entry name" value="Cytochrome P450"/>
    <property type="match status" value="1"/>
</dbReference>
<comment type="similarity">
    <text evidence="4">Belongs to the cytochrome P450 family.</text>
</comment>
<sequence>MAESFPHSLALLVFGVSSLLTFHYVQYILGWRARSKGRPLPPGPKALPVIGNFYSAPSTAPWAAYRDMSLQYGAFTGDIICMQMPGQRVMVIGSAKAAFELLEKRAANYSDRPISPMIELIGWEWDFGFMPYGPSWRQHRRLFWQHFHPGVISKYQPIQREASYAFLKKLLTNPTELEGHIRHLFASTVLKTVYGIEVADHGDKLIDTIDAAMEGVALGLTPGAFLVEYLPFLRYIPQWFPGAGFQKPLARWYQASHEMVDLPFQEAKTVMTRGDPTSSIVGTILSGASSTGADEELTKNVAAIAYAGGADTTMSTFQTFFLAMSLHPEVQARARADLLAVVGPERLPDLTDRNDLPYIDAIVKECLRWQNATPLGLPHAVVEDDEYDGYFIPAGTVTFPNTWAILHDPEEYPEPDDFVPERFMKDGKLNRDVRDPATVAFGFGRRYGRSPSMIRHGLSSLTTDAVVVLPLRICPGRHFADATLFLNVSRVLHVFNIGPPLDEHGRPVVVKPKMKDGFLSYPEDCRCTIKPLSANAETLILNADLEDTSIDI</sequence>
<dbReference type="InterPro" id="IPR050364">
    <property type="entry name" value="Cytochrome_P450_fung"/>
</dbReference>
<dbReference type="GO" id="GO:0016705">
    <property type="term" value="F:oxidoreductase activity, acting on paired donors, with incorporation or reduction of molecular oxygen"/>
    <property type="evidence" value="ECO:0007669"/>
    <property type="project" value="InterPro"/>
</dbReference>
<keyword evidence="7" id="KW-0479">Metal-binding</keyword>
<evidence type="ECO:0000256" key="12">
    <source>
        <dbReference type="ARBA" id="ARBA00023136"/>
    </source>
</evidence>
<dbReference type="GO" id="GO:0005506">
    <property type="term" value="F:iron ion binding"/>
    <property type="evidence" value="ECO:0007669"/>
    <property type="project" value="InterPro"/>
</dbReference>
<evidence type="ECO:0000256" key="6">
    <source>
        <dbReference type="ARBA" id="ARBA00022692"/>
    </source>
</evidence>
<evidence type="ECO:0000313" key="14">
    <source>
        <dbReference type="EMBL" id="OSD07463.1"/>
    </source>
</evidence>
<evidence type="ECO:0000256" key="3">
    <source>
        <dbReference type="ARBA" id="ARBA00005179"/>
    </source>
</evidence>
<evidence type="ECO:0000256" key="5">
    <source>
        <dbReference type="ARBA" id="ARBA00022617"/>
    </source>
</evidence>
<keyword evidence="11 14" id="KW-0503">Monooxygenase</keyword>
<dbReference type="STRING" id="1353009.A0A1Y2J3K2"/>
<dbReference type="InterPro" id="IPR001128">
    <property type="entry name" value="Cyt_P450"/>
</dbReference>
<dbReference type="SUPFAM" id="SSF48264">
    <property type="entry name" value="Cytochrome P450"/>
    <property type="match status" value="1"/>
</dbReference>
<feature type="transmembrane region" description="Helical" evidence="13">
    <location>
        <begin position="6"/>
        <end position="29"/>
    </location>
</feature>
<comment type="pathway">
    <text evidence="3">Secondary metabolite biosynthesis.</text>
</comment>
<comment type="subcellular location">
    <subcellularLocation>
        <location evidence="2">Membrane</location>
        <topology evidence="2">Single-pass membrane protein</topology>
    </subcellularLocation>
</comment>
<organism evidence="14 15">
    <name type="scientific">Trametes coccinea (strain BRFM310)</name>
    <name type="common">Pycnoporus coccineus</name>
    <dbReference type="NCBI Taxonomy" id="1353009"/>
    <lineage>
        <taxon>Eukaryota</taxon>
        <taxon>Fungi</taxon>
        <taxon>Dikarya</taxon>
        <taxon>Basidiomycota</taxon>
        <taxon>Agaricomycotina</taxon>
        <taxon>Agaricomycetes</taxon>
        <taxon>Polyporales</taxon>
        <taxon>Polyporaceae</taxon>
        <taxon>Trametes</taxon>
    </lineage>
</organism>